<proteinExistence type="predicted"/>
<dbReference type="Proteomes" id="UP000825729">
    <property type="component" value="Unassembled WGS sequence"/>
</dbReference>
<dbReference type="Gene3D" id="1.25.40.480">
    <property type="match status" value="1"/>
</dbReference>
<dbReference type="GO" id="GO:0036297">
    <property type="term" value="P:interstrand cross-link repair"/>
    <property type="evidence" value="ECO:0007669"/>
    <property type="project" value="InterPro"/>
</dbReference>
<protein>
    <recommendedName>
        <fullName evidence="3">Fanconi Anaemia group E protein C-terminal domain-containing protein</fullName>
    </recommendedName>
</protein>
<comment type="caution">
    <text evidence="1">The sequence shown here is derived from an EMBL/GenBank/DDBJ whole genome shotgun (WGS) entry which is preliminary data.</text>
</comment>
<sequence length="477" mass="53408">MERWNPLMEIFVKSPSPEGEASQWMLQQSSSLFAAFLALLLGAPLSPSVSSHSCMWIQTLPNVVQTRILSFLAIESHRLCPRLLHQLASNILGTGYLLDFWVERAARNLLSIVSAGADSSTSCSLQLEEEFHAIPHWLENMVTYDSLLPWLPPEFHSQNSLVSVSNKGEEVRPLGHFGNYEEEKEAEEHSNLSTGSAGIESEHDSALVPEIQFKATELKSRLLELESAAKSVPLAEEIRQLCTCAGENSFVVLGFVEPWEAEDEIISVLLTHLVDGTEEFPWSAHVLASSVLPKFLILQSPAPRILSTATINYCKSHQRAAVDGFLLPLVLRKEGLNSAICDIIARIIKECLHPAHVSAFCQRLLCNKKEVERFLCLPCHRSLISDELVWTEALFTLFQSILNQNIYLTQDSVDRIAYVLDEMADKFSKSLKFSNFLLSLVRKCGPSIYSHKFLLKNVAERTDTFITKSVLSKLNTL</sequence>
<dbReference type="GO" id="GO:0043240">
    <property type="term" value="C:Fanconi anaemia nuclear complex"/>
    <property type="evidence" value="ECO:0007669"/>
    <property type="project" value="InterPro"/>
</dbReference>
<evidence type="ECO:0000313" key="2">
    <source>
        <dbReference type="Proteomes" id="UP000825729"/>
    </source>
</evidence>
<organism evidence="1 2">
    <name type="scientific">Aristolochia fimbriata</name>
    <name type="common">White veined hardy Dutchman's pipe vine</name>
    <dbReference type="NCBI Taxonomy" id="158543"/>
    <lineage>
        <taxon>Eukaryota</taxon>
        <taxon>Viridiplantae</taxon>
        <taxon>Streptophyta</taxon>
        <taxon>Embryophyta</taxon>
        <taxon>Tracheophyta</taxon>
        <taxon>Spermatophyta</taxon>
        <taxon>Magnoliopsida</taxon>
        <taxon>Magnoliidae</taxon>
        <taxon>Piperales</taxon>
        <taxon>Aristolochiaceae</taxon>
        <taxon>Aristolochia</taxon>
    </lineage>
</organism>
<dbReference type="AlphaFoldDB" id="A0AAV7F495"/>
<dbReference type="InterPro" id="IPR039685">
    <property type="entry name" value="FANCE"/>
</dbReference>
<reference evidence="1 2" key="1">
    <citation type="submission" date="2021-07" db="EMBL/GenBank/DDBJ databases">
        <title>The Aristolochia fimbriata genome: insights into angiosperm evolution, floral development and chemical biosynthesis.</title>
        <authorList>
            <person name="Jiao Y."/>
        </authorList>
    </citation>
    <scope>NUCLEOTIDE SEQUENCE [LARGE SCALE GENOMIC DNA]</scope>
    <source>
        <strain evidence="1">IBCAS-2021</strain>
        <tissue evidence="1">Leaf</tissue>
    </source>
</reference>
<accession>A0AAV7F495</accession>
<name>A0AAV7F495_ARIFI</name>
<keyword evidence="2" id="KW-1185">Reference proteome</keyword>
<evidence type="ECO:0000313" key="1">
    <source>
        <dbReference type="EMBL" id="KAG9455729.1"/>
    </source>
</evidence>
<dbReference type="PANTHER" id="PTHR32094:SF5">
    <property type="entry name" value="FANCONI ANEMIA GROUP E PROTEIN"/>
    <property type="match status" value="1"/>
</dbReference>
<gene>
    <name evidence="1" type="ORF">H6P81_000237</name>
</gene>
<dbReference type="PANTHER" id="PTHR32094">
    <property type="entry name" value="FANCONI ANEMIA GROUP E PROTEIN"/>
    <property type="match status" value="1"/>
</dbReference>
<dbReference type="EMBL" id="JAINDJ010000002">
    <property type="protein sequence ID" value="KAG9455729.1"/>
    <property type="molecule type" value="Genomic_DNA"/>
</dbReference>
<evidence type="ECO:0008006" key="3">
    <source>
        <dbReference type="Google" id="ProtNLM"/>
    </source>
</evidence>